<evidence type="ECO:0000313" key="2">
    <source>
        <dbReference type="Proteomes" id="UP000095209"/>
    </source>
</evidence>
<reference evidence="1 2" key="1">
    <citation type="submission" date="2016-08" db="EMBL/GenBank/DDBJ databases">
        <title>Genome of Bacillus solimangrovi GH2-4.</title>
        <authorList>
            <person name="Lim S."/>
            <person name="Kim B.-C."/>
        </authorList>
    </citation>
    <scope>NUCLEOTIDE SEQUENCE [LARGE SCALE GENOMIC DNA]</scope>
    <source>
        <strain evidence="1 2">GH2-4</strain>
    </source>
</reference>
<protein>
    <recommendedName>
        <fullName evidence="3">Radical SAM protein</fullName>
    </recommendedName>
</protein>
<dbReference type="AlphaFoldDB" id="A0A1E5LCM9"/>
<evidence type="ECO:0000313" key="1">
    <source>
        <dbReference type="EMBL" id="OEH91837.1"/>
    </source>
</evidence>
<comment type="caution">
    <text evidence="1">The sequence shown here is derived from an EMBL/GenBank/DDBJ whole genome shotgun (WGS) entry which is preliminary data.</text>
</comment>
<dbReference type="STRING" id="1305675.BFG57_03615"/>
<name>A0A1E5LCM9_9BACI</name>
<keyword evidence="2" id="KW-1185">Reference proteome</keyword>
<sequence length="104" mass="12430">MDRFFTYDDQLGIDLPSLDQPWENYTDQIQQAILSHWEKVRGQIPDRIAELEHTINQKQAYLNVEENFERSCLLNSQISDLASIINDLWIWYRTHEEVNIKLHA</sequence>
<evidence type="ECO:0008006" key="3">
    <source>
        <dbReference type="Google" id="ProtNLM"/>
    </source>
</evidence>
<proteinExistence type="predicted"/>
<accession>A0A1E5LCM9</accession>
<organism evidence="1 2">
    <name type="scientific">Bacillus solimangrovi</name>
    <dbReference type="NCBI Taxonomy" id="1305675"/>
    <lineage>
        <taxon>Bacteria</taxon>
        <taxon>Bacillati</taxon>
        <taxon>Bacillota</taxon>
        <taxon>Bacilli</taxon>
        <taxon>Bacillales</taxon>
        <taxon>Bacillaceae</taxon>
        <taxon>Bacillus</taxon>
    </lineage>
</organism>
<gene>
    <name evidence="1" type="ORF">BFG57_03615</name>
</gene>
<dbReference type="EMBL" id="MJEH01000044">
    <property type="protein sequence ID" value="OEH91837.1"/>
    <property type="molecule type" value="Genomic_DNA"/>
</dbReference>
<dbReference type="Proteomes" id="UP000095209">
    <property type="component" value="Unassembled WGS sequence"/>
</dbReference>
<dbReference type="OrthoDB" id="2989999at2"/>
<dbReference type="RefSeq" id="WP_069718122.1">
    <property type="nucleotide sequence ID" value="NZ_MJEH01000044.1"/>
</dbReference>